<protein>
    <submittedName>
        <fullName evidence="1">Uncharacterized protein</fullName>
    </submittedName>
</protein>
<comment type="caution">
    <text evidence="1">The sequence shown here is derived from an EMBL/GenBank/DDBJ whole genome shotgun (WGS) entry which is preliminary data.</text>
</comment>
<reference evidence="1" key="1">
    <citation type="submission" date="2020-12" db="EMBL/GenBank/DDBJ databases">
        <title>Generalized mutagenesis with transposon Tn5. A laboratory procedure for the identification of genes responsible for a bacterial phenotype and its regulation, illustrated with phenazine production in Pseudomonas chlororaphis.</title>
        <authorList>
            <person name="Muzio F."/>
            <person name="Sobrero P."/>
            <person name="Agaras B."/>
            <person name="Valverde C."/>
        </authorList>
    </citation>
    <scope>NUCLEOTIDE SEQUENCE</scope>
    <source>
        <strain evidence="1">SMMP3</strain>
    </source>
</reference>
<accession>A0AAJ0ZQC6</accession>
<gene>
    <name evidence="1" type="ORF">I8747_26065</name>
</gene>
<dbReference type="Proteomes" id="UP000787568">
    <property type="component" value="Unassembled WGS sequence"/>
</dbReference>
<evidence type="ECO:0000313" key="2">
    <source>
        <dbReference type="Proteomes" id="UP000787568"/>
    </source>
</evidence>
<dbReference type="EMBL" id="JAEEFW010000009">
    <property type="protein sequence ID" value="MBU4636283.1"/>
    <property type="molecule type" value="Genomic_DNA"/>
</dbReference>
<sequence>MTMIDMDQLKPASDAAQMAFQEWIEAGKVQARARERGDVVGETRAKATAERNEKLYDQAARSLATQVHAAIGKAEREATQP</sequence>
<name>A0AAJ0ZQC6_9PSED</name>
<evidence type="ECO:0000313" key="1">
    <source>
        <dbReference type="EMBL" id="MBU4636283.1"/>
    </source>
</evidence>
<dbReference type="RefSeq" id="WP_216311385.1">
    <property type="nucleotide sequence ID" value="NZ_JAEEFW010000009.1"/>
</dbReference>
<organism evidence="1 2">
    <name type="scientific">Pseudomonas chlororaphis subsp. aurantiaca</name>
    <dbReference type="NCBI Taxonomy" id="86192"/>
    <lineage>
        <taxon>Bacteria</taxon>
        <taxon>Pseudomonadati</taxon>
        <taxon>Pseudomonadota</taxon>
        <taxon>Gammaproteobacteria</taxon>
        <taxon>Pseudomonadales</taxon>
        <taxon>Pseudomonadaceae</taxon>
        <taxon>Pseudomonas</taxon>
    </lineage>
</organism>
<dbReference type="AlphaFoldDB" id="A0AAJ0ZQC6"/>
<proteinExistence type="predicted"/>